<organism evidence="1 2">
    <name type="scientific">Idiomarina fontislapidosi</name>
    <dbReference type="NCBI Taxonomy" id="263723"/>
    <lineage>
        <taxon>Bacteria</taxon>
        <taxon>Pseudomonadati</taxon>
        <taxon>Pseudomonadota</taxon>
        <taxon>Gammaproteobacteria</taxon>
        <taxon>Alteromonadales</taxon>
        <taxon>Idiomarinaceae</taxon>
        <taxon>Idiomarina</taxon>
    </lineage>
</organism>
<dbReference type="Gene3D" id="3.40.50.300">
    <property type="entry name" value="P-loop containing nucleotide triphosphate hydrolases"/>
    <property type="match status" value="1"/>
</dbReference>
<dbReference type="Proteomes" id="UP000287330">
    <property type="component" value="Unassembled WGS sequence"/>
</dbReference>
<evidence type="ECO:0000313" key="1">
    <source>
        <dbReference type="EMBL" id="RUO57415.1"/>
    </source>
</evidence>
<dbReference type="Pfam" id="PF06564">
    <property type="entry name" value="CBP_BcsQ"/>
    <property type="match status" value="1"/>
</dbReference>
<accession>A0A432Y8V7</accession>
<name>A0A432Y8V7_9GAMM</name>
<dbReference type="OrthoDB" id="5288747at2"/>
<protein>
    <recommendedName>
        <fullName evidence="3">Cellulose synthase operon protein YhjQ</fullName>
    </recommendedName>
</protein>
<dbReference type="InterPro" id="IPR027417">
    <property type="entry name" value="P-loop_NTPase"/>
</dbReference>
<dbReference type="EMBL" id="PIPV01000002">
    <property type="protein sequence ID" value="RUO57415.1"/>
    <property type="molecule type" value="Genomic_DNA"/>
</dbReference>
<dbReference type="InterPro" id="IPR017746">
    <property type="entry name" value="Cellulose_synthase_operon_BcsQ"/>
</dbReference>
<sequence length="260" mass="29138">MITTLHGVPNKLAIITVQSLFSGAGATAIVANVSNAMLRQGTKVRSIDVCSHNDLRLWYGMPLQQTGGWAQGFMDNAQDSLDFAFQSDFGATFLPLGEVNEGYQALLNRIESDPVAWLEWLKHEPEGMLIINLPSHCERLYKALIQHVDLHLCVWQAEPRVYPRLQQFIKRQQLNDGVPEAFLFIENGVAPQLELNRDISNIIHHELADDVTTDISIMRDQHIAEALATQQSCYEYSIAASANADFTELASWIMKRCSNA</sequence>
<reference evidence="2" key="1">
    <citation type="journal article" date="2018" name="Front. Microbiol.">
        <title>Genome-Based Analysis Reveals the Taxonomy and Diversity of the Family Idiomarinaceae.</title>
        <authorList>
            <person name="Liu Y."/>
            <person name="Lai Q."/>
            <person name="Shao Z."/>
        </authorList>
    </citation>
    <scope>NUCLEOTIDE SEQUENCE [LARGE SCALE GENOMIC DNA]</scope>
    <source>
        <strain evidence="2">F23</strain>
    </source>
</reference>
<evidence type="ECO:0008006" key="3">
    <source>
        <dbReference type="Google" id="ProtNLM"/>
    </source>
</evidence>
<dbReference type="AlphaFoldDB" id="A0A432Y8V7"/>
<gene>
    <name evidence="1" type="ORF">CWE25_02840</name>
</gene>
<dbReference type="SUPFAM" id="SSF52540">
    <property type="entry name" value="P-loop containing nucleoside triphosphate hydrolases"/>
    <property type="match status" value="1"/>
</dbReference>
<keyword evidence="2" id="KW-1185">Reference proteome</keyword>
<evidence type="ECO:0000313" key="2">
    <source>
        <dbReference type="Proteomes" id="UP000287330"/>
    </source>
</evidence>
<comment type="caution">
    <text evidence="1">The sequence shown here is derived from an EMBL/GenBank/DDBJ whole genome shotgun (WGS) entry which is preliminary data.</text>
</comment>
<proteinExistence type="predicted"/>